<dbReference type="RefSeq" id="WP_002632690.1">
    <property type="nucleotide sequence ID" value="NZ_ANAH02000039.1"/>
</dbReference>
<evidence type="ECO:0000313" key="4">
    <source>
        <dbReference type="Proteomes" id="UP000011682"/>
    </source>
</evidence>
<dbReference type="Gene3D" id="3.50.50.60">
    <property type="entry name" value="FAD/NAD(P)-binding domain"/>
    <property type="match status" value="1"/>
</dbReference>
<evidence type="ECO:0000313" key="3">
    <source>
        <dbReference type="EMBL" id="EPX57567.1"/>
    </source>
</evidence>
<dbReference type="Proteomes" id="UP000011682">
    <property type="component" value="Unassembled WGS sequence"/>
</dbReference>
<feature type="compositionally biased region" description="Polar residues" evidence="1">
    <location>
        <begin position="465"/>
        <end position="482"/>
    </location>
</feature>
<sequence length="709" mass="81304">MANTSFDDAPLELRNIEPKDILRHMGVPEEPGLYVLGCFERRVTLLSQQVRALNLVYALCERNLLLPEGRVCVIGGGAAGMTVAAAAARRGGRVVLLEQRSELLSLFGGNHSRFLHPYIYDWPEEHRGRPEGVHPEEAGLPLLSWTANQAGKVARELKQAWDALPESANIRVIPNARHIKIGKRQGQSRSVSWNAPGFNPEDFELVVLAVGFGLEREKQGLDWQSYWRDDHLHQEVLDGRRRHLISGCGDGGLVDLLRVKLNRFQHETVVDELLSSPSLDEVKKRLVALEQEALNIHEREGEAASSKLLTQQYLNLKVPDDFNTAFQKRQRQDTEAVLNGRGDWPLTLNASILNRFLVSRLLRNGMEYRGGEFKHEKKEGNIYEVRFESGSPDHFHRIICRWGALSAVDTSFPEFKDKFDKLRDRGELDQTRWRLWTKGYFDLKRRGERPGETQSGSLPARAALNSESAPEVSSSDAVSETAPSGGESPFPNVNNSKKQPQELYAGLIEEWARFADLDKWEARMSSVFLEDQPRLSINMVDTLGSVSDWIFRRIWPQKYLDLEAAFLNFGDVCGDFLDVFHRHSVMRGAKHVTERFYKLRWHEEREYQRLLARYEFHIHLVEDLALELTRAANYICDKIRERIDHSYRLKEGALVVSSGPYSDFSHRIHRPEYRVTERTIHPYPGLEKFLTVRETRDEHFGEGTEPREG</sequence>
<proteinExistence type="predicted"/>
<dbReference type="InterPro" id="IPR036188">
    <property type="entry name" value="FAD/NAD-bd_sf"/>
</dbReference>
<dbReference type="InterPro" id="IPR006076">
    <property type="entry name" value="FAD-dep_OxRdtase"/>
</dbReference>
<organism evidence="3 4">
    <name type="scientific">Cystobacter fuscus (strain ATCC 25194 / DSM 2262 / NBRC 100088 / M29)</name>
    <dbReference type="NCBI Taxonomy" id="1242864"/>
    <lineage>
        <taxon>Bacteria</taxon>
        <taxon>Pseudomonadati</taxon>
        <taxon>Myxococcota</taxon>
        <taxon>Myxococcia</taxon>
        <taxon>Myxococcales</taxon>
        <taxon>Cystobacterineae</taxon>
        <taxon>Archangiaceae</taxon>
        <taxon>Cystobacter</taxon>
    </lineage>
</organism>
<keyword evidence="4" id="KW-1185">Reference proteome</keyword>
<dbReference type="Pfam" id="PF01266">
    <property type="entry name" value="DAO"/>
    <property type="match status" value="1"/>
</dbReference>
<accession>S9P5R7</accession>
<dbReference type="eggNOG" id="COG3903">
    <property type="taxonomic scope" value="Bacteria"/>
</dbReference>
<gene>
    <name evidence="3" type="ORF">D187_004916</name>
</gene>
<dbReference type="EMBL" id="ANAH02000039">
    <property type="protein sequence ID" value="EPX57567.1"/>
    <property type="molecule type" value="Genomic_DNA"/>
</dbReference>
<dbReference type="SUPFAM" id="SSF51905">
    <property type="entry name" value="FAD/NAD(P)-binding domain"/>
    <property type="match status" value="1"/>
</dbReference>
<feature type="region of interest" description="Disordered" evidence="1">
    <location>
        <begin position="446"/>
        <end position="497"/>
    </location>
</feature>
<evidence type="ECO:0000259" key="2">
    <source>
        <dbReference type="Pfam" id="PF01266"/>
    </source>
</evidence>
<evidence type="ECO:0000256" key="1">
    <source>
        <dbReference type="SAM" id="MobiDB-lite"/>
    </source>
</evidence>
<comment type="caution">
    <text evidence="3">The sequence shown here is derived from an EMBL/GenBank/DDBJ whole genome shotgun (WGS) entry which is preliminary data.</text>
</comment>
<name>S9P5R7_CYSF2</name>
<reference evidence="3" key="1">
    <citation type="submission" date="2013-05" db="EMBL/GenBank/DDBJ databases">
        <title>Genome assembly of Cystobacter fuscus DSM 2262.</title>
        <authorList>
            <person name="Sharma G."/>
            <person name="Khatri I."/>
            <person name="Kaur C."/>
            <person name="Mayilraj S."/>
            <person name="Subramanian S."/>
        </authorList>
    </citation>
    <scope>NUCLEOTIDE SEQUENCE [LARGE SCALE GENOMIC DNA]</scope>
    <source>
        <strain evidence="3">DSM 2262</strain>
    </source>
</reference>
<feature type="domain" description="FAD dependent oxidoreductase" evidence="2">
    <location>
        <begin position="70"/>
        <end position="170"/>
    </location>
</feature>
<dbReference type="AlphaFoldDB" id="S9P5R7"/>
<dbReference type="OrthoDB" id="1494755at2"/>
<protein>
    <recommendedName>
        <fullName evidence="2">FAD dependent oxidoreductase domain-containing protein</fullName>
    </recommendedName>
</protein>